<gene>
    <name evidence="4" type="ORF">HND93_00010</name>
</gene>
<dbReference type="Proteomes" id="UP000584642">
    <property type="component" value="Unassembled WGS sequence"/>
</dbReference>
<evidence type="ECO:0000256" key="1">
    <source>
        <dbReference type="ARBA" id="ARBA00022801"/>
    </source>
</evidence>
<proteinExistence type="predicted"/>
<sequence length="701" mass="75459">MLLRTRIILIVLATVAVVSALLLVVADLRRGAGEARLRELELERLEAAWDLAVAEAAGRIQRPLGAVLTDDALAGALERSDRSFLWALMRPAEADGRTRLNVFGSNGELLYGTGNDVEPRPLVGRAQIDQLLAGDVAPRGPRATEDGTIVMIGSLPVYSKGRIVGALVSGRPLSLALDALHRIAGGRIFAVDRNGNPIYGQADPLWPAVRPLAGTTRSLTGFSQDGRHFTLTAVPIADLTGGRVATLLLAAEVTEAVTKRRLWDAVYGGGIALIVIGALALLYIFLRRHFEALETAVDALHDLSKGGAARYVELPSGNDEIGRIAGAVTVFDGAVREIERSAGQRERRLRRQQRFIRRQMEQLASTLEDDARQALLDELNQIESAAQNPQSAQSKGVNDELGLIALGFSRLATRVSMQQVQLTGLVRDLREALEDKRRLISLQQELEIARTMQLSILPQDFPDLPELDLCARMMPAKEVGGDFYDFFFINERKLALTIADVSGKGIPAAFFMLITRTMLRAIAGGTPSPGPAETMRRLNNLLAAENEQMMFVTVFYGEIDLDTGVFTYCNAGHNPPYRVAETGAVEALPNTQGIALATFPDLPYGEKSVTLAAGDVVVMFTDGVSEAFDAAGVMYGEQRLIDTLADGPLPTSRAGLDRMMDSVATFATGAEQSDDITGLVLHWHAPAAAPATALAAAEAQA</sequence>
<keyword evidence="2" id="KW-0812">Transmembrane</keyword>
<keyword evidence="2" id="KW-0472">Membrane</keyword>
<evidence type="ECO:0000313" key="4">
    <source>
        <dbReference type="EMBL" id="NYZ18077.1"/>
    </source>
</evidence>
<protein>
    <submittedName>
        <fullName evidence="4">SpoIIE family protein phosphatase</fullName>
    </submittedName>
</protein>
<evidence type="ECO:0000256" key="2">
    <source>
        <dbReference type="SAM" id="Phobius"/>
    </source>
</evidence>
<dbReference type="PANTHER" id="PTHR43156">
    <property type="entry name" value="STAGE II SPORULATION PROTEIN E-RELATED"/>
    <property type="match status" value="1"/>
</dbReference>
<dbReference type="InterPro" id="IPR036457">
    <property type="entry name" value="PPM-type-like_dom_sf"/>
</dbReference>
<keyword evidence="2" id="KW-1133">Transmembrane helix</keyword>
<name>A0ABX2T167_9PROT</name>
<feature type="transmembrane region" description="Helical" evidence="2">
    <location>
        <begin position="265"/>
        <end position="286"/>
    </location>
</feature>
<comment type="caution">
    <text evidence="4">The sequence shown here is derived from an EMBL/GenBank/DDBJ whole genome shotgun (WGS) entry which is preliminary data.</text>
</comment>
<evidence type="ECO:0000259" key="3">
    <source>
        <dbReference type="SMART" id="SM00331"/>
    </source>
</evidence>
<dbReference type="SUPFAM" id="SSF81606">
    <property type="entry name" value="PP2C-like"/>
    <property type="match status" value="1"/>
</dbReference>
<dbReference type="Gene3D" id="3.60.40.10">
    <property type="entry name" value="PPM-type phosphatase domain"/>
    <property type="match status" value="1"/>
</dbReference>
<organism evidence="4 5">
    <name type="scientific">Azospirillum oleiclasticum</name>
    <dbReference type="NCBI Taxonomy" id="2735135"/>
    <lineage>
        <taxon>Bacteria</taxon>
        <taxon>Pseudomonadati</taxon>
        <taxon>Pseudomonadota</taxon>
        <taxon>Alphaproteobacteria</taxon>
        <taxon>Rhodospirillales</taxon>
        <taxon>Azospirillaceae</taxon>
        <taxon>Azospirillum</taxon>
    </lineage>
</organism>
<dbReference type="PANTHER" id="PTHR43156:SF2">
    <property type="entry name" value="STAGE II SPORULATION PROTEIN E"/>
    <property type="match status" value="1"/>
</dbReference>
<dbReference type="Pfam" id="PF07228">
    <property type="entry name" value="SpoIIE"/>
    <property type="match status" value="1"/>
</dbReference>
<feature type="transmembrane region" description="Helical" evidence="2">
    <location>
        <begin position="6"/>
        <end position="28"/>
    </location>
</feature>
<evidence type="ECO:0000313" key="5">
    <source>
        <dbReference type="Proteomes" id="UP000584642"/>
    </source>
</evidence>
<reference evidence="4 5" key="1">
    <citation type="submission" date="2020-05" db="EMBL/GenBank/DDBJ databases">
        <title>Azospirillum oleiclasticum sp. nov, a nitrogen-fixing and heavy crude oil-emulsifying bacterium isolated from the crude oil of Yumen Oilfield.</title>
        <authorList>
            <person name="Wu D."/>
            <person name="Cai M."/>
            <person name="Zhang X."/>
        </authorList>
    </citation>
    <scope>NUCLEOTIDE SEQUENCE [LARGE SCALE GENOMIC DNA]</scope>
    <source>
        <strain evidence="4 5">ROY-1-1-2</strain>
    </source>
</reference>
<dbReference type="RefSeq" id="WP_180279854.1">
    <property type="nucleotide sequence ID" value="NZ_JABFDB010000001.1"/>
</dbReference>
<accession>A0ABX2T167</accession>
<dbReference type="InterPro" id="IPR052016">
    <property type="entry name" value="Bact_Sigma-Reg"/>
</dbReference>
<keyword evidence="1" id="KW-0378">Hydrolase</keyword>
<feature type="domain" description="PPM-type phosphatase" evidence="3">
    <location>
        <begin position="464"/>
        <end position="683"/>
    </location>
</feature>
<dbReference type="InterPro" id="IPR001932">
    <property type="entry name" value="PPM-type_phosphatase-like_dom"/>
</dbReference>
<keyword evidence="5" id="KW-1185">Reference proteome</keyword>
<dbReference type="SMART" id="SM00331">
    <property type="entry name" value="PP2C_SIG"/>
    <property type="match status" value="1"/>
</dbReference>
<dbReference type="EMBL" id="JABFDB010000001">
    <property type="protein sequence ID" value="NYZ18077.1"/>
    <property type="molecule type" value="Genomic_DNA"/>
</dbReference>